<dbReference type="InterPro" id="IPR011006">
    <property type="entry name" value="CheY-like_superfamily"/>
</dbReference>
<organism evidence="4 5">
    <name type="scientific">Nitrobacter vulgaris</name>
    <dbReference type="NCBI Taxonomy" id="29421"/>
    <lineage>
        <taxon>Bacteria</taxon>
        <taxon>Pseudomonadati</taxon>
        <taxon>Pseudomonadota</taxon>
        <taxon>Alphaproteobacteria</taxon>
        <taxon>Hyphomicrobiales</taxon>
        <taxon>Nitrobacteraceae</taxon>
        <taxon>Nitrobacter</taxon>
    </lineage>
</organism>
<dbReference type="SUPFAM" id="SSF52172">
    <property type="entry name" value="CheY-like"/>
    <property type="match status" value="1"/>
</dbReference>
<dbReference type="PANTHER" id="PTHR33121:SF70">
    <property type="entry name" value="SIGNALING PROTEIN YKOW"/>
    <property type="match status" value="1"/>
</dbReference>
<dbReference type="SMART" id="SM00052">
    <property type="entry name" value="EAL"/>
    <property type="match status" value="1"/>
</dbReference>
<comment type="caution">
    <text evidence="1">Lacks conserved residue(s) required for the propagation of feature annotation.</text>
</comment>
<dbReference type="InterPro" id="IPR001633">
    <property type="entry name" value="EAL_dom"/>
</dbReference>
<dbReference type="CDD" id="cd01948">
    <property type="entry name" value="EAL"/>
    <property type="match status" value="1"/>
</dbReference>
<dbReference type="OrthoDB" id="8249241at2"/>
<dbReference type="RefSeq" id="WP_079446049.1">
    <property type="nucleotide sequence ID" value="NZ_MWPQ01000024.1"/>
</dbReference>
<dbReference type="Proteomes" id="UP000189940">
    <property type="component" value="Unassembled WGS sequence"/>
</dbReference>
<dbReference type="InterPro" id="IPR001789">
    <property type="entry name" value="Sig_transdc_resp-reg_receiver"/>
</dbReference>
<gene>
    <name evidence="4" type="ORF">B2M20_05370</name>
</gene>
<dbReference type="GO" id="GO:0000160">
    <property type="term" value="P:phosphorelay signal transduction system"/>
    <property type="evidence" value="ECO:0007669"/>
    <property type="project" value="InterPro"/>
</dbReference>
<dbReference type="PANTHER" id="PTHR33121">
    <property type="entry name" value="CYCLIC DI-GMP PHOSPHODIESTERASE PDEF"/>
    <property type="match status" value="1"/>
</dbReference>
<feature type="domain" description="EAL" evidence="3">
    <location>
        <begin position="147"/>
        <end position="398"/>
    </location>
</feature>
<comment type="caution">
    <text evidence="4">The sequence shown here is derived from an EMBL/GenBank/DDBJ whole genome shotgun (WGS) entry which is preliminary data.</text>
</comment>
<evidence type="ECO:0000256" key="1">
    <source>
        <dbReference type="PROSITE-ProRule" id="PRU00169"/>
    </source>
</evidence>
<evidence type="ECO:0000259" key="2">
    <source>
        <dbReference type="PROSITE" id="PS50110"/>
    </source>
</evidence>
<evidence type="ECO:0000313" key="4">
    <source>
        <dbReference type="EMBL" id="OPH83748.1"/>
    </source>
</evidence>
<dbReference type="AlphaFoldDB" id="A0A1V4I0H7"/>
<keyword evidence="5" id="KW-1185">Reference proteome</keyword>
<evidence type="ECO:0000259" key="3">
    <source>
        <dbReference type="PROSITE" id="PS50883"/>
    </source>
</evidence>
<protein>
    <submittedName>
        <fullName evidence="4">Diguanylate phosphodiesterase</fullName>
    </submittedName>
</protein>
<feature type="domain" description="Response regulatory" evidence="2">
    <location>
        <begin position="24"/>
        <end position="143"/>
    </location>
</feature>
<dbReference type="Gene3D" id="3.20.20.450">
    <property type="entry name" value="EAL domain"/>
    <property type="match status" value="1"/>
</dbReference>
<dbReference type="InterPro" id="IPR035919">
    <property type="entry name" value="EAL_sf"/>
</dbReference>
<evidence type="ECO:0000313" key="5">
    <source>
        <dbReference type="Proteomes" id="UP000189940"/>
    </source>
</evidence>
<dbReference type="Pfam" id="PF00563">
    <property type="entry name" value="EAL"/>
    <property type="match status" value="1"/>
</dbReference>
<dbReference type="PROSITE" id="PS50883">
    <property type="entry name" value="EAL"/>
    <property type="match status" value="1"/>
</dbReference>
<sequence>MTDTAKQDNQIAETPFGKRRMKPRACIVESKHHVRSLLSEALEEQGFIPHACATLDDLDTSLRSDFPDAIVISFSMNGLAVSDILNLLAVRACAASVLLIGRPDAPAVKAACELGKNLALDLLPVLPTPFSDRDLHARVAALVPAEPPSPPVDVAEALGAGWLELWYQPKINARSLSLGGAEALIRMRHPNWGIVPPSHFIPDADDPHFRALSDFVIGRVFQDWRYLVAKSGSIHISINLPLAFFTDANAVEVLRMQFPNHPAFDGMTVEVDGSEVVQNLPLAVEAAHRLRFHNIGLSIDDVGTEWPALAALNEFPFAEIKLDRKFVDGSSSARLKRSVCRQIVDLAKSHGVKTVAEGVETRDDFLAMHGIGVDFIQGFLFGKPMTTRKFARNSRQRPAFVPVA</sequence>
<dbReference type="STRING" id="29421.B2M20_05370"/>
<proteinExistence type="predicted"/>
<dbReference type="SUPFAM" id="SSF141868">
    <property type="entry name" value="EAL domain-like"/>
    <property type="match status" value="1"/>
</dbReference>
<dbReference type="EMBL" id="MWPQ01000024">
    <property type="protein sequence ID" value="OPH83748.1"/>
    <property type="molecule type" value="Genomic_DNA"/>
</dbReference>
<dbReference type="InterPro" id="IPR050706">
    <property type="entry name" value="Cyclic-di-GMP_PDE-like"/>
</dbReference>
<dbReference type="GO" id="GO:0071111">
    <property type="term" value="F:cyclic-guanylate-specific phosphodiesterase activity"/>
    <property type="evidence" value="ECO:0007669"/>
    <property type="project" value="InterPro"/>
</dbReference>
<accession>A0A1V4I0H7</accession>
<dbReference type="PROSITE" id="PS50110">
    <property type="entry name" value="RESPONSE_REGULATORY"/>
    <property type="match status" value="1"/>
</dbReference>
<name>A0A1V4I0H7_NITVU</name>
<reference evidence="4 5" key="1">
    <citation type="submission" date="2017-02" db="EMBL/GenBank/DDBJ databases">
        <title>Genome sequence of the nitrite-oxidizing bacterium Nitrobacter vulgaris strain Ab1.</title>
        <authorList>
            <person name="Mellbye B.L."/>
            <person name="Davis E.W."/>
            <person name="Spieck E."/>
            <person name="Chang J.H."/>
            <person name="Bottomley P.J."/>
            <person name="Sayavedra-Soto L.A."/>
        </authorList>
    </citation>
    <scope>NUCLEOTIDE SEQUENCE [LARGE SCALE GENOMIC DNA]</scope>
    <source>
        <strain evidence="4 5">Ab1</strain>
    </source>
</reference>